<organism evidence="1 2">
    <name type="scientific">Candidatus Vogelbacteria bacterium RIFOXYD1_FULL_44_32</name>
    <dbReference type="NCBI Taxonomy" id="1802438"/>
    <lineage>
        <taxon>Bacteria</taxon>
        <taxon>Candidatus Vogeliibacteriota</taxon>
    </lineage>
</organism>
<comment type="caution">
    <text evidence="1">The sequence shown here is derived from an EMBL/GenBank/DDBJ whole genome shotgun (WGS) entry which is preliminary data.</text>
</comment>
<evidence type="ECO:0000313" key="1">
    <source>
        <dbReference type="EMBL" id="OHA58650.1"/>
    </source>
</evidence>
<reference evidence="1 2" key="1">
    <citation type="journal article" date="2016" name="Nat. Commun.">
        <title>Thousands of microbial genomes shed light on interconnected biogeochemical processes in an aquifer system.</title>
        <authorList>
            <person name="Anantharaman K."/>
            <person name="Brown C.T."/>
            <person name="Hug L.A."/>
            <person name="Sharon I."/>
            <person name="Castelle C.J."/>
            <person name="Probst A.J."/>
            <person name="Thomas B.C."/>
            <person name="Singh A."/>
            <person name="Wilkins M.J."/>
            <person name="Karaoz U."/>
            <person name="Brodie E.L."/>
            <person name="Williams K.H."/>
            <person name="Hubbard S.S."/>
            <person name="Banfield J.F."/>
        </authorList>
    </citation>
    <scope>NUCLEOTIDE SEQUENCE [LARGE SCALE GENOMIC DNA]</scope>
</reference>
<protein>
    <submittedName>
        <fullName evidence="1">Uncharacterized protein</fullName>
    </submittedName>
</protein>
<dbReference type="AlphaFoldDB" id="A0A1G2QDJ0"/>
<accession>A0A1G2QDJ0</accession>
<dbReference type="EMBL" id="MHTJ01000003">
    <property type="protein sequence ID" value="OHA58650.1"/>
    <property type="molecule type" value="Genomic_DNA"/>
</dbReference>
<proteinExistence type="predicted"/>
<gene>
    <name evidence="1" type="ORF">A2571_02680</name>
</gene>
<name>A0A1G2QDJ0_9BACT</name>
<evidence type="ECO:0000313" key="2">
    <source>
        <dbReference type="Proteomes" id="UP000177043"/>
    </source>
</evidence>
<dbReference type="Proteomes" id="UP000177043">
    <property type="component" value="Unassembled WGS sequence"/>
</dbReference>
<sequence length="63" mass="7151">MTGTLVPVQYLTFVSGDFRGQEISALRLIIKMRAELVYYIGRVAKGILCDTIFTKPLTLTYTY</sequence>